<dbReference type="RefSeq" id="WP_114027538.1">
    <property type="nucleotide sequence ID" value="NZ_QOIL01000003.1"/>
</dbReference>
<comment type="caution">
    <text evidence="1">The sequence shown here is derived from an EMBL/GenBank/DDBJ whole genome shotgun (WGS) entry which is preliminary data.</text>
</comment>
<organism evidence="1 2">
    <name type="scientific">Sphaerisporangium album</name>
    <dbReference type="NCBI Taxonomy" id="509200"/>
    <lineage>
        <taxon>Bacteria</taxon>
        <taxon>Bacillati</taxon>
        <taxon>Actinomycetota</taxon>
        <taxon>Actinomycetes</taxon>
        <taxon>Streptosporangiales</taxon>
        <taxon>Streptosporangiaceae</taxon>
        <taxon>Sphaerisporangium</taxon>
    </lineage>
</organism>
<dbReference type="EMBL" id="QOIL01000003">
    <property type="protein sequence ID" value="RCG31923.1"/>
    <property type="molecule type" value="Genomic_DNA"/>
</dbReference>
<dbReference type="OrthoDB" id="5198756at2"/>
<dbReference type="AlphaFoldDB" id="A0A367FNE9"/>
<reference evidence="1 2" key="1">
    <citation type="submission" date="2018-06" db="EMBL/GenBank/DDBJ databases">
        <title>Sphaerisporangium craniellae sp. nov., isolated from a marine sponge in the South China Sea.</title>
        <authorList>
            <person name="Li L."/>
        </authorList>
    </citation>
    <scope>NUCLEOTIDE SEQUENCE [LARGE SCALE GENOMIC DNA]</scope>
    <source>
        <strain evidence="1 2">CCTCC AA 208026</strain>
    </source>
</reference>
<protein>
    <submittedName>
        <fullName evidence="1">Uncharacterized protein</fullName>
    </submittedName>
</protein>
<evidence type="ECO:0000313" key="1">
    <source>
        <dbReference type="EMBL" id="RCG31923.1"/>
    </source>
</evidence>
<accession>A0A367FNE9</accession>
<dbReference type="Proteomes" id="UP000253094">
    <property type="component" value="Unassembled WGS sequence"/>
</dbReference>
<evidence type="ECO:0000313" key="2">
    <source>
        <dbReference type="Proteomes" id="UP000253094"/>
    </source>
</evidence>
<gene>
    <name evidence="1" type="ORF">DQ384_05100</name>
</gene>
<sequence>MDEATHECAARSCNVRIPASKLMCAKDWALVPEHVQRSVNRTYRARPRDWAAYAVAVRDAQDAVDATTYPATLLQAAKILRSRAEAAGGQPWEAAHFPEGTIVRPAGSMVSLFRLHATGPQRPWGTPYVTPEIGDFLATMHPGLASLFADLLEEAAATATANLQNTRHHPRDVTKAVAAAHQITGDDHA</sequence>
<name>A0A367FNE9_9ACTN</name>
<keyword evidence="2" id="KW-1185">Reference proteome</keyword>
<proteinExistence type="predicted"/>